<evidence type="ECO:0000259" key="6">
    <source>
        <dbReference type="PROSITE" id="PS51465"/>
    </source>
</evidence>
<evidence type="ECO:0000256" key="4">
    <source>
        <dbReference type="ARBA" id="ARBA00023180"/>
    </source>
</evidence>
<evidence type="ECO:0000256" key="2">
    <source>
        <dbReference type="ARBA" id="ARBA00022737"/>
    </source>
</evidence>
<dbReference type="Pfam" id="PF07648">
    <property type="entry name" value="Kazal_2"/>
    <property type="match status" value="3"/>
</dbReference>
<sequence>MICKNADKINYNVDIYFSTKWQLLINFGGQCWSMMSRPERCTESLRTNVTREECCSDGSATTAWSPKDLTSGDLFFWMSLGGGVTCKACKVSCEGVRCGKGMRCILRKQRPACVCSPACSRKKRQMGEVCGSDGRTYKHMCRLLKRQCRKNKQLTIEYFGKCQKTCDKVHCAGRKTCLLDQVLRPHCVRCQGYCPRGSIGEYVCGADNVTYSSSCHIRQAACAKGKAVPLAYRGKCKAGASCENIRCRKGQSCLIDPKGGPPRCVTCPNQCNVPKTTMLCANNNYTYSTWCHMIQDACKHGILLEPKYEGPCEETTSQQTNVIPINVFDSQDHL</sequence>
<evidence type="ECO:0000259" key="5">
    <source>
        <dbReference type="PROSITE" id="PS51364"/>
    </source>
</evidence>
<dbReference type="GO" id="GO:0005509">
    <property type="term" value="F:calcium ion binding"/>
    <property type="evidence" value="ECO:0007669"/>
    <property type="project" value="TreeGrafter"/>
</dbReference>
<keyword evidence="2" id="KW-0677">Repeat</keyword>
<dbReference type="EMBL" id="JABXBU010000002">
    <property type="protein sequence ID" value="KAF8794255.1"/>
    <property type="molecule type" value="Genomic_DNA"/>
</dbReference>
<keyword evidence="8" id="KW-1185">Reference proteome</keyword>
<evidence type="ECO:0000256" key="3">
    <source>
        <dbReference type="ARBA" id="ARBA00023157"/>
    </source>
</evidence>
<dbReference type="InterPro" id="IPR002350">
    <property type="entry name" value="Kazal_dom"/>
</dbReference>
<dbReference type="InterPro" id="IPR017878">
    <property type="entry name" value="TB_dom"/>
</dbReference>
<evidence type="ECO:0000313" key="8">
    <source>
        <dbReference type="Proteomes" id="UP000807504"/>
    </source>
</evidence>
<feature type="domain" description="TB" evidence="5">
    <location>
        <begin position="29"/>
        <end position="66"/>
    </location>
</feature>
<feature type="domain" description="Kazal-like" evidence="6">
    <location>
        <begin position="265"/>
        <end position="314"/>
    </location>
</feature>
<dbReference type="Proteomes" id="UP000807504">
    <property type="component" value="Unassembled WGS sequence"/>
</dbReference>
<comment type="caution">
    <text evidence="7">The sequence shown here is derived from an EMBL/GenBank/DDBJ whole genome shotgun (WGS) entry which is preliminary data.</text>
</comment>
<dbReference type="GO" id="GO:0005518">
    <property type="term" value="F:collagen binding"/>
    <property type="evidence" value="ECO:0007669"/>
    <property type="project" value="TreeGrafter"/>
</dbReference>
<dbReference type="InterPro" id="IPR036058">
    <property type="entry name" value="Kazal_dom_sf"/>
</dbReference>
<evidence type="ECO:0000256" key="1">
    <source>
        <dbReference type="ARBA" id="ARBA00022729"/>
    </source>
</evidence>
<name>A0A8T0FVE8_ARGBR</name>
<dbReference type="Gene3D" id="3.90.290.10">
    <property type="entry name" value="TGF-beta binding (TB) domain"/>
    <property type="match status" value="1"/>
</dbReference>
<reference evidence="7" key="2">
    <citation type="submission" date="2020-06" db="EMBL/GenBank/DDBJ databases">
        <authorList>
            <person name="Sheffer M."/>
        </authorList>
    </citation>
    <scope>NUCLEOTIDE SEQUENCE</scope>
</reference>
<dbReference type="InterPro" id="IPR003645">
    <property type="entry name" value="Fol_N"/>
</dbReference>
<feature type="domain" description="Kazal-like" evidence="6">
    <location>
        <begin position="188"/>
        <end position="238"/>
    </location>
</feature>
<dbReference type="GO" id="GO:0050840">
    <property type="term" value="F:extracellular matrix binding"/>
    <property type="evidence" value="ECO:0007669"/>
    <property type="project" value="TreeGrafter"/>
</dbReference>
<dbReference type="Pfam" id="PF21333">
    <property type="entry name" value="FST_N"/>
    <property type="match status" value="1"/>
</dbReference>
<keyword evidence="4" id="KW-0325">Glycoprotein</keyword>
<dbReference type="Gene3D" id="3.30.60.30">
    <property type="match status" value="3"/>
</dbReference>
<dbReference type="SMART" id="SM00274">
    <property type="entry name" value="FOLN"/>
    <property type="match status" value="3"/>
</dbReference>
<dbReference type="PANTHER" id="PTHR13866">
    <property type="entry name" value="SPARC OSTEONECTIN"/>
    <property type="match status" value="1"/>
</dbReference>
<dbReference type="PANTHER" id="PTHR13866:SF29">
    <property type="entry name" value="FOLLISTATIN"/>
    <property type="match status" value="1"/>
</dbReference>
<gene>
    <name evidence="7" type="ORF">HNY73_002252</name>
</gene>
<accession>A0A8T0FVE8</accession>
<dbReference type="GO" id="GO:0005615">
    <property type="term" value="C:extracellular space"/>
    <property type="evidence" value="ECO:0007669"/>
    <property type="project" value="TreeGrafter"/>
</dbReference>
<evidence type="ECO:0000313" key="7">
    <source>
        <dbReference type="EMBL" id="KAF8794255.1"/>
    </source>
</evidence>
<dbReference type="InterPro" id="IPR036773">
    <property type="entry name" value="TB_dom_sf"/>
</dbReference>
<protein>
    <submittedName>
        <fullName evidence="7">Follistatin like protein</fullName>
    </submittedName>
</protein>
<dbReference type="SUPFAM" id="SSF100895">
    <property type="entry name" value="Kazal-type serine protease inhibitors"/>
    <property type="match status" value="3"/>
</dbReference>
<dbReference type="CDD" id="cd00104">
    <property type="entry name" value="KAZAL_FS"/>
    <property type="match status" value="2"/>
</dbReference>
<proteinExistence type="predicted"/>
<feature type="domain" description="Kazal-like" evidence="6">
    <location>
        <begin position="114"/>
        <end position="164"/>
    </location>
</feature>
<dbReference type="AlphaFoldDB" id="A0A8T0FVE8"/>
<dbReference type="SUPFAM" id="SSF57581">
    <property type="entry name" value="TB module/8-cys domain"/>
    <property type="match status" value="1"/>
</dbReference>
<organism evidence="7 8">
    <name type="scientific">Argiope bruennichi</name>
    <name type="common">Wasp spider</name>
    <name type="synonym">Aranea bruennichi</name>
    <dbReference type="NCBI Taxonomy" id="94029"/>
    <lineage>
        <taxon>Eukaryota</taxon>
        <taxon>Metazoa</taxon>
        <taxon>Ecdysozoa</taxon>
        <taxon>Arthropoda</taxon>
        <taxon>Chelicerata</taxon>
        <taxon>Arachnida</taxon>
        <taxon>Araneae</taxon>
        <taxon>Araneomorphae</taxon>
        <taxon>Entelegynae</taxon>
        <taxon>Araneoidea</taxon>
        <taxon>Araneidae</taxon>
        <taxon>Argiope</taxon>
    </lineage>
</organism>
<dbReference type="PROSITE" id="PS51364">
    <property type="entry name" value="TB"/>
    <property type="match status" value="1"/>
</dbReference>
<keyword evidence="3" id="KW-1015">Disulfide bond</keyword>
<reference evidence="7" key="1">
    <citation type="journal article" date="2020" name="bioRxiv">
        <title>Chromosome-level reference genome of the European wasp spider Argiope bruennichi: a resource for studies on range expansion and evolutionary adaptation.</title>
        <authorList>
            <person name="Sheffer M.M."/>
            <person name="Hoppe A."/>
            <person name="Krehenwinkel H."/>
            <person name="Uhl G."/>
            <person name="Kuss A.W."/>
            <person name="Jensen L."/>
            <person name="Jensen C."/>
            <person name="Gillespie R.G."/>
            <person name="Hoff K.J."/>
            <person name="Prost S."/>
        </authorList>
    </citation>
    <scope>NUCLEOTIDE SEQUENCE</scope>
</reference>
<dbReference type="PROSITE" id="PS51465">
    <property type="entry name" value="KAZAL_2"/>
    <property type="match status" value="3"/>
</dbReference>
<keyword evidence="1" id="KW-0732">Signal</keyword>
<dbReference type="SMART" id="SM00280">
    <property type="entry name" value="KAZAL"/>
    <property type="match status" value="3"/>
</dbReference>